<dbReference type="HOGENOM" id="CLU_088208_0_0_5"/>
<proteinExistence type="predicted"/>
<gene>
    <name evidence="2" type="ordered locus">KVU_2562</name>
</gene>
<accession>F9Y8B5</accession>
<evidence type="ECO:0000313" key="2">
    <source>
        <dbReference type="EMBL" id="AEM42401.1"/>
    </source>
</evidence>
<evidence type="ECO:0000313" key="3">
    <source>
        <dbReference type="Proteomes" id="UP000000692"/>
    </source>
</evidence>
<reference evidence="2 3" key="1">
    <citation type="journal article" date="2011" name="J. Bacteriol.">
        <title>Complete genome sequence of the industrial strain Ketogulonicigenium vulgare WSH-001.</title>
        <authorList>
            <person name="Liu L."/>
            <person name="Li Y."/>
            <person name="Zhang J."/>
            <person name="Zhou Z."/>
            <person name="Liu J."/>
            <person name="Li X."/>
            <person name="Zhou J."/>
            <person name="Du G."/>
            <person name="Wang L."/>
            <person name="Chen J."/>
        </authorList>
    </citation>
    <scope>NUCLEOTIDE SEQUENCE [LARGE SCALE GENOMIC DNA]</scope>
    <source>
        <strain evidence="2 3">WSH-001</strain>
    </source>
</reference>
<dbReference type="KEGG" id="kvl:KVU_2562"/>
<protein>
    <recommendedName>
        <fullName evidence="1">DUF6473 domain-containing protein</fullName>
    </recommendedName>
</protein>
<feature type="domain" description="DUF6473" evidence="1">
    <location>
        <begin position="1"/>
        <end position="129"/>
    </location>
</feature>
<name>F9Y8B5_KETVW</name>
<dbReference type="Pfam" id="PF20078">
    <property type="entry name" value="DUF6473"/>
    <property type="match status" value="1"/>
</dbReference>
<evidence type="ECO:0000259" key="1">
    <source>
        <dbReference type="Pfam" id="PF20078"/>
    </source>
</evidence>
<keyword evidence="3" id="KW-1185">Reference proteome</keyword>
<sequence length="207" mass="22380">MGIACINFASDGGGLEAIIRDDTLRDIGRKARHVVIELTSPAMISNRFYTVDPQRNHVLVRFAAPFRDLCRGIALDQVTTVDMLPALLPQPLRQALEAEIRTAWAARIKQFLHHVDRPTSLLFLGDAEDLSLMGQSALMQLAGEGHTMLQIRPRRGAGGIIDTAGHSEIAHRLAPVLQAAGLVPPPANDQIFAVSSGTAVKRSATKP</sequence>
<dbReference type="InterPro" id="IPR045524">
    <property type="entry name" value="DUF6473"/>
</dbReference>
<dbReference type="Proteomes" id="UP000000692">
    <property type="component" value="Chromosome"/>
</dbReference>
<organism evidence="2 3">
    <name type="scientific">Ketogulonicigenium vulgare (strain WSH-001)</name>
    <dbReference type="NCBI Taxonomy" id="759362"/>
    <lineage>
        <taxon>Bacteria</taxon>
        <taxon>Pseudomonadati</taxon>
        <taxon>Pseudomonadota</taxon>
        <taxon>Alphaproteobacteria</taxon>
        <taxon>Rhodobacterales</taxon>
        <taxon>Roseobacteraceae</taxon>
        <taxon>Ketogulonicigenium</taxon>
    </lineage>
</organism>
<dbReference type="AlphaFoldDB" id="F9Y8B5"/>
<dbReference type="EMBL" id="CP002018">
    <property type="protein sequence ID" value="AEM42401.1"/>
    <property type="molecule type" value="Genomic_DNA"/>
</dbReference>
<dbReference type="OrthoDB" id="7838347at2"/>